<comment type="caution">
    <text evidence="1">The sequence shown here is derived from an EMBL/GenBank/DDBJ whole genome shotgun (WGS) entry which is preliminary data.</text>
</comment>
<accession>A0A8H7NQS0</accession>
<evidence type="ECO:0000313" key="2">
    <source>
        <dbReference type="Proteomes" id="UP000616885"/>
    </source>
</evidence>
<sequence>MDLFKSDSLDSTLGIKLDAKHPYRPGDVATGRIYRKPPVACNHATLKLRLNGQVRTKIPQFNGQMQILDQSQIVHDGPVHLPSGQLRQEWPFTLTIPMHIDSACLPVDANPKKYFFPLRNDDGTTAILPPTFDGAYDSDRKAVIEYTLEAEMKLEGQGKSGKAKAVLPIIIEYFRAGGPLASTPFNFCQKELSVSSQRLIPGKENTKLSTSQKMKGLFSSRSIPTFTFQLIIAVPKLIQLGNPYFVPFQMKATPLWDKSHESLGKSLPKIVVKRFALEVITRVTVMGPMNSGVGRFWDRNKIINSNLALMRLGYELEVPCDEASTPAVDLGNAVKFQIPYEKEMNFHANHLRPSFDTHLIRNVHILKWKVEIDVVGKNFVIEDYHYFQAVPPVSPYPAHSTPGGKEVAGL</sequence>
<organism evidence="1 2">
    <name type="scientific">Bionectria ochroleuca</name>
    <name type="common">Gliocladium roseum</name>
    <dbReference type="NCBI Taxonomy" id="29856"/>
    <lineage>
        <taxon>Eukaryota</taxon>
        <taxon>Fungi</taxon>
        <taxon>Dikarya</taxon>
        <taxon>Ascomycota</taxon>
        <taxon>Pezizomycotina</taxon>
        <taxon>Sordariomycetes</taxon>
        <taxon>Hypocreomycetidae</taxon>
        <taxon>Hypocreales</taxon>
        <taxon>Bionectriaceae</taxon>
        <taxon>Clonostachys</taxon>
    </lineage>
</organism>
<gene>
    <name evidence="1" type="ORF">IM811_001965</name>
</gene>
<reference evidence="1" key="1">
    <citation type="submission" date="2020-10" db="EMBL/GenBank/DDBJ databases">
        <title>High-Quality Genome Resource of Clonostachys rosea strain S41 by Oxford Nanopore Long-Read Sequencing.</title>
        <authorList>
            <person name="Wang H."/>
        </authorList>
    </citation>
    <scope>NUCLEOTIDE SEQUENCE</scope>
    <source>
        <strain evidence="1">S41</strain>
    </source>
</reference>
<dbReference type="AlphaFoldDB" id="A0A8H7NQS0"/>
<name>A0A8H7NQS0_BIOOC</name>
<proteinExistence type="predicted"/>
<protein>
    <recommendedName>
        <fullName evidence="3">Arrestin-like N-terminal domain-containing protein</fullName>
    </recommendedName>
</protein>
<dbReference type="InterPro" id="IPR014752">
    <property type="entry name" value="Arrestin-like_C"/>
</dbReference>
<dbReference type="EMBL" id="JADCTT010000001">
    <property type="protein sequence ID" value="KAF9760271.1"/>
    <property type="molecule type" value="Genomic_DNA"/>
</dbReference>
<evidence type="ECO:0008006" key="3">
    <source>
        <dbReference type="Google" id="ProtNLM"/>
    </source>
</evidence>
<evidence type="ECO:0000313" key="1">
    <source>
        <dbReference type="EMBL" id="KAF9760271.1"/>
    </source>
</evidence>
<dbReference type="Gene3D" id="2.60.40.640">
    <property type="match status" value="1"/>
</dbReference>
<dbReference type="Proteomes" id="UP000616885">
    <property type="component" value="Unassembled WGS sequence"/>
</dbReference>